<evidence type="ECO:0000313" key="5">
    <source>
        <dbReference type="EMBL" id="QNM01112.1"/>
    </source>
</evidence>
<dbReference type="PANTHER" id="PTHR43531">
    <property type="entry name" value="PROTEIN ICFG"/>
    <property type="match status" value="1"/>
</dbReference>
<dbReference type="Proteomes" id="UP000515819">
    <property type="component" value="Chromosome"/>
</dbReference>
<sequence length="257" mass="28154">MRIEDFCDMKKFEDIMKNWAMSTGLATVAVGADGKYISECYNFTEFCIDLTRGSAEGRRRCEKCDREGKGVYSCHAGLVDFGIPITLDDGTVLGSVIGGQVLPEHPDDDAFRKTAGELGIDAEAYVRALHKVNVKTREEIEAAATLLGDVINMFVRASYTSAVNKRLLDKLQTGIQECVEYIDDASEKTQKIEEFSGRQRILALNAAIEAARAGEAGRGFTVVASEVQKLADGMSQASSQIVDSLRKLSKNIHELNE</sequence>
<dbReference type="Pfam" id="PF00015">
    <property type="entry name" value="MCPsignal"/>
    <property type="match status" value="1"/>
</dbReference>
<dbReference type="InterPro" id="IPR004090">
    <property type="entry name" value="Chemotax_Me-accpt_rcpt"/>
</dbReference>
<evidence type="ECO:0000313" key="6">
    <source>
        <dbReference type="Proteomes" id="UP000515819"/>
    </source>
</evidence>
<dbReference type="KEGG" id="wcp:H9Q76_12485"/>
<dbReference type="PROSITE" id="PS50111">
    <property type="entry name" value="CHEMOTAXIS_TRANSDUC_2"/>
    <property type="match status" value="1"/>
</dbReference>
<dbReference type="PANTHER" id="PTHR43531:SF11">
    <property type="entry name" value="METHYL-ACCEPTING CHEMOTAXIS PROTEIN 3"/>
    <property type="match status" value="1"/>
</dbReference>
<dbReference type="GO" id="GO:0007165">
    <property type="term" value="P:signal transduction"/>
    <property type="evidence" value="ECO:0007669"/>
    <property type="project" value="UniProtKB-KW"/>
</dbReference>
<dbReference type="GO" id="GO:0005886">
    <property type="term" value="C:plasma membrane"/>
    <property type="evidence" value="ECO:0007669"/>
    <property type="project" value="TreeGrafter"/>
</dbReference>
<dbReference type="GO" id="GO:0006935">
    <property type="term" value="P:chemotaxis"/>
    <property type="evidence" value="ECO:0007669"/>
    <property type="project" value="UniProtKB-KW"/>
</dbReference>
<dbReference type="InterPro" id="IPR004089">
    <property type="entry name" value="MCPsignal_dom"/>
</dbReference>
<gene>
    <name evidence="5" type="ORF">H9Q76_12485</name>
</gene>
<comment type="similarity">
    <text evidence="2">Belongs to the methyl-accepting chemotaxis (MCP) protein family.</text>
</comment>
<dbReference type="EMBL" id="CP060632">
    <property type="protein sequence ID" value="QNM01112.1"/>
    <property type="molecule type" value="Genomic_DNA"/>
</dbReference>
<proteinExistence type="inferred from homology"/>
<keyword evidence="3" id="KW-0807">Transducer</keyword>
<name>A0A7G9FRD0_9FIRM</name>
<feature type="domain" description="Methyl-accepting transducer" evidence="4">
    <location>
        <begin position="175"/>
        <end position="257"/>
    </location>
</feature>
<reference evidence="5 6" key="1">
    <citation type="submission" date="2020-08" db="EMBL/GenBank/DDBJ databases">
        <authorList>
            <person name="Liu C."/>
            <person name="Sun Q."/>
        </authorList>
    </citation>
    <scope>NUCLEOTIDE SEQUENCE [LARGE SCALE GENOMIC DNA]</scope>
    <source>
        <strain evidence="5 6">NSJ-4</strain>
    </source>
</reference>
<dbReference type="AlphaFoldDB" id="A0A7G9FRD0"/>
<evidence type="ECO:0000256" key="2">
    <source>
        <dbReference type="ARBA" id="ARBA00029447"/>
    </source>
</evidence>
<dbReference type="SUPFAM" id="SSF58104">
    <property type="entry name" value="Methyl-accepting chemotaxis protein (MCP) signaling domain"/>
    <property type="match status" value="1"/>
</dbReference>
<organism evidence="5 6">
    <name type="scientific">Wujia chipingensis</name>
    <dbReference type="NCBI Taxonomy" id="2763670"/>
    <lineage>
        <taxon>Bacteria</taxon>
        <taxon>Bacillati</taxon>
        <taxon>Bacillota</taxon>
        <taxon>Clostridia</taxon>
        <taxon>Lachnospirales</taxon>
        <taxon>Lachnospiraceae</taxon>
        <taxon>Wujia</taxon>
    </lineage>
</organism>
<dbReference type="InterPro" id="IPR051310">
    <property type="entry name" value="MCP_chemotaxis"/>
</dbReference>
<dbReference type="Gene3D" id="1.10.287.950">
    <property type="entry name" value="Methyl-accepting chemotaxis protein"/>
    <property type="match status" value="1"/>
</dbReference>
<protein>
    <submittedName>
        <fullName evidence="5">PocR ligand-binding domain-containing protein</fullName>
    </submittedName>
</protein>
<keyword evidence="6" id="KW-1185">Reference proteome</keyword>
<dbReference type="GO" id="GO:0004888">
    <property type="term" value="F:transmembrane signaling receptor activity"/>
    <property type="evidence" value="ECO:0007669"/>
    <property type="project" value="InterPro"/>
</dbReference>
<evidence type="ECO:0000259" key="4">
    <source>
        <dbReference type="PROSITE" id="PS50111"/>
    </source>
</evidence>
<evidence type="ECO:0000256" key="3">
    <source>
        <dbReference type="PROSITE-ProRule" id="PRU00284"/>
    </source>
</evidence>
<evidence type="ECO:0000256" key="1">
    <source>
        <dbReference type="ARBA" id="ARBA00022500"/>
    </source>
</evidence>
<keyword evidence="1" id="KW-0145">Chemotaxis</keyword>
<dbReference type="PRINTS" id="PR00260">
    <property type="entry name" value="CHEMTRNSDUCR"/>
</dbReference>
<dbReference type="Pfam" id="PF10114">
    <property type="entry name" value="PocR"/>
    <property type="match status" value="1"/>
</dbReference>
<dbReference type="InterPro" id="IPR018771">
    <property type="entry name" value="PocR_dom"/>
</dbReference>
<accession>A0A7G9FRD0</accession>